<evidence type="ECO:0000256" key="2">
    <source>
        <dbReference type="SAM" id="Phobius"/>
    </source>
</evidence>
<evidence type="ECO:0000256" key="1">
    <source>
        <dbReference type="SAM" id="MobiDB-lite"/>
    </source>
</evidence>
<keyword evidence="4" id="KW-1185">Reference proteome</keyword>
<feature type="region of interest" description="Disordered" evidence="1">
    <location>
        <begin position="1"/>
        <end position="30"/>
    </location>
</feature>
<name>A0ABX6P788_9BURK</name>
<dbReference type="EMBL" id="CP053418">
    <property type="protein sequence ID" value="QJW84981.1"/>
    <property type="molecule type" value="Genomic_DNA"/>
</dbReference>
<dbReference type="Proteomes" id="UP000500826">
    <property type="component" value="Chromosome"/>
</dbReference>
<evidence type="ECO:0008006" key="5">
    <source>
        <dbReference type="Google" id="ProtNLM"/>
    </source>
</evidence>
<keyword evidence="2" id="KW-0472">Membrane</keyword>
<keyword evidence="2" id="KW-0812">Transmembrane</keyword>
<organism evidence="3 4">
    <name type="scientific">Ramlibacter terrae</name>
    <dbReference type="NCBI Taxonomy" id="2732511"/>
    <lineage>
        <taxon>Bacteria</taxon>
        <taxon>Pseudomonadati</taxon>
        <taxon>Pseudomonadota</taxon>
        <taxon>Betaproteobacteria</taxon>
        <taxon>Burkholderiales</taxon>
        <taxon>Comamonadaceae</taxon>
        <taxon>Ramlibacter</taxon>
    </lineage>
</organism>
<accession>A0ABX6P788</accession>
<evidence type="ECO:0000313" key="4">
    <source>
        <dbReference type="Proteomes" id="UP000500826"/>
    </source>
</evidence>
<reference evidence="3 4" key="1">
    <citation type="submission" date="2020-05" db="EMBL/GenBank/DDBJ databases">
        <title>Ramlibacter rhizophilus sp. nov., isolated from rhizosphere soil of national flower Mugunghwa from South Korea.</title>
        <authorList>
            <person name="Zheng-Fei Y."/>
            <person name="Huan T."/>
        </authorList>
    </citation>
    <scope>NUCLEOTIDE SEQUENCE [LARGE SCALE GENOMIC DNA]</scope>
    <source>
        <strain evidence="3 4">H242</strain>
    </source>
</reference>
<evidence type="ECO:0000313" key="3">
    <source>
        <dbReference type="EMBL" id="QJW84981.1"/>
    </source>
</evidence>
<keyword evidence="2" id="KW-1133">Transmembrane helix</keyword>
<sequence length="150" mass="16121">MARPPPDSDSDSGSGDHERQPAPGDEGPPPFWQWAVAAPGLVLVLACLGYLVVQALAGTPTPPDPVVEVVSVRQQGARYRVAIRVHNRGKATAEALKIVGELKQGATAVERSETEFQFLPGESSREGGLFFSRDPRPLQLDLRPESFQAP</sequence>
<feature type="transmembrane region" description="Helical" evidence="2">
    <location>
        <begin position="31"/>
        <end position="53"/>
    </location>
</feature>
<protein>
    <recommendedName>
        <fullName evidence="5">TIGR02588 family protein</fullName>
    </recommendedName>
</protein>
<gene>
    <name evidence="3" type="ORF">HK414_19740</name>
</gene>
<reference evidence="3 4" key="2">
    <citation type="submission" date="2020-05" db="EMBL/GenBank/DDBJ databases">
        <authorList>
            <person name="Khan S.A."/>
            <person name="Jeon C.O."/>
            <person name="Chun B.H."/>
        </authorList>
    </citation>
    <scope>NUCLEOTIDE SEQUENCE [LARGE SCALE GENOMIC DNA]</scope>
    <source>
        <strain evidence="3 4">H242</strain>
    </source>
</reference>
<proteinExistence type="predicted"/>